<dbReference type="InterPro" id="IPR004104">
    <property type="entry name" value="Gfo/Idh/MocA-like_OxRdtase_C"/>
</dbReference>
<comment type="similarity">
    <text evidence="1">Belongs to the Gfo/Idh/MocA family.</text>
</comment>
<dbReference type="InterPro" id="IPR051317">
    <property type="entry name" value="Gfo/Idh/MocA_oxidoreduct"/>
</dbReference>
<gene>
    <name evidence="5" type="ORF">A7U60_g8523</name>
</gene>
<dbReference type="InterPro" id="IPR036291">
    <property type="entry name" value="NAD(P)-bd_dom_sf"/>
</dbReference>
<dbReference type="Proteomes" id="UP000757232">
    <property type="component" value="Unassembled WGS sequence"/>
</dbReference>
<dbReference type="Gene3D" id="3.30.360.10">
    <property type="entry name" value="Dihydrodipicolinate Reductase, domain 2"/>
    <property type="match status" value="1"/>
</dbReference>
<evidence type="ECO:0000313" key="6">
    <source>
        <dbReference type="Proteomes" id="UP000757232"/>
    </source>
</evidence>
<dbReference type="Gene3D" id="3.40.50.720">
    <property type="entry name" value="NAD(P)-binding Rossmann-like Domain"/>
    <property type="match status" value="1"/>
</dbReference>
<dbReference type="GO" id="GO:0016491">
    <property type="term" value="F:oxidoreductase activity"/>
    <property type="evidence" value="ECO:0007669"/>
    <property type="project" value="UniProtKB-KW"/>
</dbReference>
<dbReference type="PANTHER" id="PTHR43708:SF5">
    <property type="entry name" value="CONSERVED EXPRESSED OXIDOREDUCTASE (EUROFUNG)-RELATED"/>
    <property type="match status" value="1"/>
</dbReference>
<dbReference type="Pfam" id="PF01408">
    <property type="entry name" value="GFO_IDH_MocA"/>
    <property type="match status" value="1"/>
</dbReference>
<dbReference type="OrthoDB" id="446809at2759"/>
<dbReference type="GO" id="GO:0000166">
    <property type="term" value="F:nucleotide binding"/>
    <property type="evidence" value="ECO:0007669"/>
    <property type="project" value="InterPro"/>
</dbReference>
<dbReference type="SUPFAM" id="SSF51735">
    <property type="entry name" value="NAD(P)-binding Rossmann-fold domains"/>
    <property type="match status" value="1"/>
</dbReference>
<dbReference type="Pfam" id="PF02894">
    <property type="entry name" value="GFO_IDH_MocA_C"/>
    <property type="match status" value="1"/>
</dbReference>
<proteinExistence type="inferred from homology"/>
<evidence type="ECO:0000313" key="5">
    <source>
        <dbReference type="EMBL" id="OCB84537.1"/>
    </source>
</evidence>
<reference evidence="5" key="1">
    <citation type="submission" date="2016-06" db="EMBL/GenBank/DDBJ databases">
        <title>Draft Genome sequence of the fungus Inonotus baumii.</title>
        <authorList>
            <person name="Zhu H."/>
            <person name="Lin W."/>
        </authorList>
    </citation>
    <scope>NUCLEOTIDE SEQUENCE</scope>
    <source>
        <strain evidence="5">821</strain>
    </source>
</reference>
<dbReference type="PANTHER" id="PTHR43708">
    <property type="entry name" value="CONSERVED EXPRESSED OXIDOREDUCTASE (EUROFUNG)"/>
    <property type="match status" value="1"/>
</dbReference>
<protein>
    <submittedName>
        <fullName evidence="5">NAD-binding protein</fullName>
    </submittedName>
</protein>
<feature type="domain" description="Gfo/Idh/MocA-like oxidoreductase N-terminal" evidence="3">
    <location>
        <begin position="5"/>
        <end position="124"/>
    </location>
</feature>
<evidence type="ECO:0000259" key="4">
    <source>
        <dbReference type="Pfam" id="PF02894"/>
    </source>
</evidence>
<comment type="caution">
    <text evidence="5">The sequence shown here is derived from an EMBL/GenBank/DDBJ whole genome shotgun (WGS) entry which is preliminary data.</text>
</comment>
<evidence type="ECO:0000256" key="2">
    <source>
        <dbReference type="ARBA" id="ARBA00023002"/>
    </source>
</evidence>
<keyword evidence="6" id="KW-1185">Reference proteome</keyword>
<name>A0A9Q5HR96_SANBA</name>
<dbReference type="EMBL" id="LNZH02000215">
    <property type="protein sequence ID" value="OCB84537.1"/>
    <property type="molecule type" value="Genomic_DNA"/>
</dbReference>
<accession>A0A9Q5HR96</accession>
<organism evidence="5 6">
    <name type="scientific">Sanghuangporus baumii</name>
    <name type="common">Phellinus baumii</name>
    <dbReference type="NCBI Taxonomy" id="108892"/>
    <lineage>
        <taxon>Eukaryota</taxon>
        <taxon>Fungi</taxon>
        <taxon>Dikarya</taxon>
        <taxon>Basidiomycota</taxon>
        <taxon>Agaricomycotina</taxon>
        <taxon>Agaricomycetes</taxon>
        <taxon>Hymenochaetales</taxon>
        <taxon>Hymenochaetaceae</taxon>
        <taxon>Sanghuangporus</taxon>
    </lineage>
</organism>
<dbReference type="InterPro" id="IPR000683">
    <property type="entry name" value="Gfo/Idh/MocA-like_OxRdtase_N"/>
</dbReference>
<keyword evidence="2" id="KW-0560">Oxidoreductase</keyword>
<evidence type="ECO:0000256" key="1">
    <source>
        <dbReference type="ARBA" id="ARBA00010928"/>
    </source>
</evidence>
<feature type="domain" description="Gfo/Idh/MocA-like oxidoreductase C-terminal" evidence="4">
    <location>
        <begin position="152"/>
        <end position="372"/>
    </location>
</feature>
<dbReference type="AlphaFoldDB" id="A0A9Q5HR96"/>
<evidence type="ECO:0000259" key="3">
    <source>
        <dbReference type="Pfam" id="PF01408"/>
    </source>
</evidence>
<sequence length="373" mass="41840">MAPIKTCVLGTGLSGLTFHIPFILALPDLFTLYAVLERNPKTEGGRVKERFGVTIKIHRTFEDVLADNEIELVIVGTPNATHYEFSKRSLEAGKHVLVEKPVSVTATEARELGESAKSKGLVLYAYQNRRWDSDFLALKKLLSQPADADITLGDLVEFETRFDRFRLGIKGTWKDEKLPAAGLVYDLGVHLTDQVVSLFGKPAKVTGFVQNVRGVGHPEVDDAFTVVLRYPVSKGRKYPMNVFVRGHMLSVRDPQVRYVVRGTKGTFVKYGVDVQEDQLRQIPAPQNIFNPEYGKEPEAIWAEVDVRDETGKISKKQWPSRDAGCYVELFRNLAGAIRNGEELKVKWEEATTVLEIIEAAHRSSKEERTITLA</sequence>